<keyword evidence="2" id="KW-1185">Reference proteome</keyword>
<comment type="caution">
    <text evidence="1">The sequence shown here is derived from an EMBL/GenBank/DDBJ whole genome shotgun (WGS) entry which is preliminary data.</text>
</comment>
<sequence length="151" mass="16822">MRTRRRCSLSERLAGACALGRAQSDPRLATLEVRGKERTKARGKYIQQRRLETQGPQLSWHGCSPQSAVATRVTADSWSFPIGHVDHDSPPMHPCAIWRLCASVPCLSARRKEADEIRGLRHSASREDARSRCLSLGPTTGSVYIVVCAWR</sequence>
<gene>
    <name evidence="1" type="ORF">B0J12DRAFT_45140</name>
</gene>
<dbReference type="EMBL" id="JAGTJR010000010">
    <property type="protein sequence ID" value="KAH7053095.1"/>
    <property type="molecule type" value="Genomic_DNA"/>
</dbReference>
<protein>
    <submittedName>
        <fullName evidence="1">Uncharacterized protein</fullName>
    </submittedName>
</protein>
<name>A0ABQ8GDS4_9PEZI</name>
<reference evidence="1 2" key="1">
    <citation type="journal article" date="2021" name="Nat. Commun.">
        <title>Genetic determinants of endophytism in the Arabidopsis root mycobiome.</title>
        <authorList>
            <person name="Mesny F."/>
            <person name="Miyauchi S."/>
            <person name="Thiergart T."/>
            <person name="Pickel B."/>
            <person name="Atanasova L."/>
            <person name="Karlsson M."/>
            <person name="Huettel B."/>
            <person name="Barry K.W."/>
            <person name="Haridas S."/>
            <person name="Chen C."/>
            <person name="Bauer D."/>
            <person name="Andreopoulos W."/>
            <person name="Pangilinan J."/>
            <person name="LaButti K."/>
            <person name="Riley R."/>
            <person name="Lipzen A."/>
            <person name="Clum A."/>
            <person name="Drula E."/>
            <person name="Henrissat B."/>
            <person name="Kohler A."/>
            <person name="Grigoriev I.V."/>
            <person name="Martin F.M."/>
            <person name="Hacquard S."/>
        </authorList>
    </citation>
    <scope>NUCLEOTIDE SEQUENCE [LARGE SCALE GENOMIC DNA]</scope>
    <source>
        <strain evidence="1 2">MPI-SDFR-AT-0080</strain>
    </source>
</reference>
<proteinExistence type="predicted"/>
<accession>A0ABQ8GDS4</accession>
<evidence type="ECO:0000313" key="2">
    <source>
        <dbReference type="Proteomes" id="UP000774617"/>
    </source>
</evidence>
<organism evidence="1 2">
    <name type="scientific">Macrophomina phaseolina</name>
    <dbReference type="NCBI Taxonomy" id="35725"/>
    <lineage>
        <taxon>Eukaryota</taxon>
        <taxon>Fungi</taxon>
        <taxon>Dikarya</taxon>
        <taxon>Ascomycota</taxon>
        <taxon>Pezizomycotina</taxon>
        <taxon>Dothideomycetes</taxon>
        <taxon>Dothideomycetes incertae sedis</taxon>
        <taxon>Botryosphaeriales</taxon>
        <taxon>Botryosphaeriaceae</taxon>
        <taxon>Macrophomina</taxon>
    </lineage>
</organism>
<dbReference type="Proteomes" id="UP000774617">
    <property type="component" value="Unassembled WGS sequence"/>
</dbReference>
<evidence type="ECO:0000313" key="1">
    <source>
        <dbReference type="EMBL" id="KAH7053095.1"/>
    </source>
</evidence>